<evidence type="ECO:0000313" key="4">
    <source>
        <dbReference type="Proteomes" id="UP001201463"/>
    </source>
</evidence>
<dbReference type="PANTHER" id="PTHR30093:SF47">
    <property type="entry name" value="TYPE IV PILUS NON-CORE MINOR PILIN PILE"/>
    <property type="match status" value="1"/>
</dbReference>
<proteinExistence type="predicted"/>
<evidence type="ECO:0000256" key="2">
    <source>
        <dbReference type="SAM" id="Phobius"/>
    </source>
</evidence>
<dbReference type="Pfam" id="PF16732">
    <property type="entry name" value="ComP_DUS"/>
    <property type="match status" value="1"/>
</dbReference>
<keyword evidence="1" id="KW-0488">Methylation</keyword>
<evidence type="ECO:0000313" key="3">
    <source>
        <dbReference type="EMBL" id="MCE4539790.1"/>
    </source>
</evidence>
<evidence type="ECO:0000256" key="1">
    <source>
        <dbReference type="ARBA" id="ARBA00022481"/>
    </source>
</evidence>
<keyword evidence="2" id="KW-1133">Transmembrane helix</keyword>
<dbReference type="Pfam" id="PF07963">
    <property type="entry name" value="N_methyl"/>
    <property type="match status" value="1"/>
</dbReference>
<dbReference type="SUPFAM" id="SSF54523">
    <property type="entry name" value="Pili subunits"/>
    <property type="match status" value="1"/>
</dbReference>
<accession>A0ABS8XRE8</accession>
<dbReference type="InterPro" id="IPR000983">
    <property type="entry name" value="Bac_GSPG_pilin"/>
</dbReference>
<dbReference type="InterPro" id="IPR045584">
    <property type="entry name" value="Pilin-like"/>
</dbReference>
<feature type="transmembrane region" description="Helical" evidence="2">
    <location>
        <begin position="12"/>
        <end position="35"/>
    </location>
</feature>
<dbReference type="Proteomes" id="UP001201463">
    <property type="component" value="Unassembled WGS sequence"/>
</dbReference>
<dbReference type="NCBIfam" id="TIGR02532">
    <property type="entry name" value="IV_pilin_GFxxxE"/>
    <property type="match status" value="1"/>
</dbReference>
<dbReference type="RefSeq" id="WP_233394306.1">
    <property type="nucleotide sequence ID" value="NZ_JAJTWT010000010.1"/>
</dbReference>
<keyword evidence="2" id="KW-0472">Membrane</keyword>
<protein>
    <submittedName>
        <fullName evidence="3">Prepilin-type N-terminal cleavage/methylation domain-containing protein</fullName>
    </submittedName>
</protein>
<name>A0ABS8XRE8_9BURK</name>
<dbReference type="InterPro" id="IPR031982">
    <property type="entry name" value="PilE-like"/>
</dbReference>
<keyword evidence="2" id="KW-0812">Transmembrane</keyword>
<keyword evidence="4" id="KW-1185">Reference proteome</keyword>
<dbReference type="InterPro" id="IPR012902">
    <property type="entry name" value="N_methyl_site"/>
</dbReference>
<comment type="caution">
    <text evidence="3">The sequence shown here is derived from an EMBL/GenBank/DDBJ whole genome shotgun (WGS) entry which is preliminary data.</text>
</comment>
<sequence>MSIAPVRRIRGFTLIELMVAVVVAGILAAVAYPVYTSALQRSRRADAMAVLTAIVQAQERYRSNHSSYAEQVGDDGLGIDVSKIAKYYTVSLAGAGSTPSFVTGYVVTASAIASGPQSRDTQCAKLRIQLLGARFSYLSADANDTDTTETASPRCWAR</sequence>
<dbReference type="PRINTS" id="PR00813">
    <property type="entry name" value="BCTERIALGSPG"/>
</dbReference>
<dbReference type="PROSITE" id="PS00409">
    <property type="entry name" value="PROKAR_NTER_METHYL"/>
    <property type="match status" value="1"/>
</dbReference>
<reference evidence="3 4" key="1">
    <citation type="submission" date="2021-12" db="EMBL/GenBank/DDBJ databases">
        <title>Genome seq of p7.</title>
        <authorList>
            <person name="Seo T."/>
        </authorList>
    </citation>
    <scope>NUCLEOTIDE SEQUENCE [LARGE SCALE GENOMIC DNA]</scope>
    <source>
        <strain evidence="3 4">P7</strain>
    </source>
</reference>
<organism evidence="3 4">
    <name type="scientific">Pelomonas caseinilytica</name>
    <dbReference type="NCBI Taxonomy" id="2906763"/>
    <lineage>
        <taxon>Bacteria</taxon>
        <taxon>Pseudomonadati</taxon>
        <taxon>Pseudomonadota</taxon>
        <taxon>Betaproteobacteria</taxon>
        <taxon>Burkholderiales</taxon>
        <taxon>Sphaerotilaceae</taxon>
        <taxon>Roseateles</taxon>
    </lineage>
</organism>
<dbReference type="Gene3D" id="3.30.700.10">
    <property type="entry name" value="Glycoprotein, Type 4 Pilin"/>
    <property type="match status" value="1"/>
</dbReference>
<gene>
    <name evidence="3" type="ORF">LXT12_21300</name>
</gene>
<dbReference type="EMBL" id="JAJTWT010000010">
    <property type="protein sequence ID" value="MCE4539790.1"/>
    <property type="molecule type" value="Genomic_DNA"/>
</dbReference>
<dbReference type="PANTHER" id="PTHR30093">
    <property type="entry name" value="GENERAL SECRETION PATHWAY PROTEIN G"/>
    <property type="match status" value="1"/>
</dbReference>